<keyword evidence="2" id="KW-1185">Reference proteome</keyword>
<name>A0A5A9NH16_9TELE</name>
<evidence type="ECO:0000313" key="1">
    <source>
        <dbReference type="EMBL" id="KAA0708658.1"/>
    </source>
</evidence>
<comment type="caution">
    <text evidence="1">The sequence shown here is derived from an EMBL/GenBank/DDBJ whole genome shotgun (WGS) entry which is preliminary data.</text>
</comment>
<evidence type="ECO:0000313" key="2">
    <source>
        <dbReference type="Proteomes" id="UP000324632"/>
    </source>
</evidence>
<accession>A0A5A9NH16</accession>
<organism evidence="1 2">
    <name type="scientific">Triplophysa tibetana</name>
    <dbReference type="NCBI Taxonomy" id="1572043"/>
    <lineage>
        <taxon>Eukaryota</taxon>
        <taxon>Metazoa</taxon>
        <taxon>Chordata</taxon>
        <taxon>Craniata</taxon>
        <taxon>Vertebrata</taxon>
        <taxon>Euteleostomi</taxon>
        <taxon>Actinopterygii</taxon>
        <taxon>Neopterygii</taxon>
        <taxon>Teleostei</taxon>
        <taxon>Ostariophysi</taxon>
        <taxon>Cypriniformes</taxon>
        <taxon>Nemacheilidae</taxon>
        <taxon>Triplophysa</taxon>
    </lineage>
</organism>
<gene>
    <name evidence="1" type="ORF">E1301_Tti008088</name>
</gene>
<dbReference type="EMBL" id="SOYY01000018">
    <property type="protein sequence ID" value="KAA0708658.1"/>
    <property type="molecule type" value="Genomic_DNA"/>
</dbReference>
<sequence length="706" mass="79963">MFMFVTFLYFQIDFVTYKMPGHPFHSDQFRENDDVFRNTMESIFQKYSTLHDPGIDVCLKTMTCRTGRGSVPIDSVEGERELENLKHRVKETHSIRENFEDQENYQMELSGITEDYPYSDRKDNDESLWHGGDSLQQSMNGINSSQSSLLGVTFQPTKDDEELEKTLSSHGSTLLDVYPGMLSQIGEAYRRQHVTDTARAVLQKYRRKQWHAGVSNPRVTSLRNRTLNNATEMSFTKQSSVQENLLNYIRDSGKLQNFQKLKPSPFKNASDASACFYSPRRDNANVSGMTNESQWTELHLDGEPKQNTARVIDFSTTPHSVSPSLSDQSPDLNQTYDVELTVLSTGVPHSSVTACPNPALYSPGGAARALSLIEQRRMSQTTRPSLQLSSHTSLDRDCFRGGLHSPVSSPQRGFSCSSPSRMSIFKPVSMERQESMAVHNSMRKSPAHCQVYPELQRSPYGQKDKAMSSPQFPLYHRPEPQQSYSMAQKQTQISTRLSEHQRSFPGPKSACLSSRSHIDAEFRKLYHHFICHGTSSPCPSSGCNLCEKQPKTTSQSMSSMSALALTPLKIALKKRRRQPEVEESLRFKRFRESCSPVKHVQHLPHQLKDEYVSPSIAGPGKDRHTWERAILLQCPSPQFLRGTGNLRRIRESKLALQMAQSASSWRDVSSRVDAIKAESPLRSFNRGMTPLSVSLSRRQLQYGLLQ</sequence>
<protein>
    <submittedName>
        <fullName evidence="1">Uncharacterized protein</fullName>
    </submittedName>
</protein>
<dbReference type="AlphaFoldDB" id="A0A5A9NH16"/>
<reference evidence="1 2" key="1">
    <citation type="journal article" date="2019" name="Mol. Ecol. Resour.">
        <title>Chromosome-level genome assembly of Triplophysa tibetana, a fish adapted to the harsh high-altitude environment of the Tibetan Plateau.</title>
        <authorList>
            <person name="Yang X."/>
            <person name="Liu H."/>
            <person name="Ma Z."/>
            <person name="Zou Y."/>
            <person name="Zou M."/>
            <person name="Mao Y."/>
            <person name="Li X."/>
            <person name="Wang H."/>
            <person name="Chen T."/>
            <person name="Wang W."/>
            <person name="Yang R."/>
        </authorList>
    </citation>
    <scope>NUCLEOTIDE SEQUENCE [LARGE SCALE GENOMIC DNA]</scope>
    <source>
        <strain evidence="1">TTIB1903HZAU</strain>
        <tissue evidence="1">Muscle</tissue>
    </source>
</reference>
<dbReference type="Proteomes" id="UP000324632">
    <property type="component" value="Chromosome 18"/>
</dbReference>
<proteinExistence type="predicted"/>